<evidence type="ECO:0000256" key="2">
    <source>
        <dbReference type="ARBA" id="ARBA00007991"/>
    </source>
</evidence>
<keyword evidence="4" id="KW-0539">Nucleus</keyword>
<keyword evidence="8" id="KW-1185">Reference proteome</keyword>
<dbReference type="Pfam" id="PF03810">
    <property type="entry name" value="IBN_N"/>
    <property type="match status" value="1"/>
</dbReference>
<evidence type="ECO:0000256" key="3">
    <source>
        <dbReference type="ARBA" id="ARBA00022448"/>
    </source>
</evidence>
<keyword evidence="3" id="KW-0813">Transport</keyword>
<dbReference type="FunCoup" id="G7DUP7">
    <property type="interactions" value="528"/>
</dbReference>
<dbReference type="STRING" id="764103.G7DUP7"/>
<dbReference type="GO" id="GO:0005635">
    <property type="term" value="C:nuclear envelope"/>
    <property type="evidence" value="ECO:0007669"/>
    <property type="project" value="TreeGrafter"/>
</dbReference>
<dbReference type="GO" id="GO:0005829">
    <property type="term" value="C:cytosol"/>
    <property type="evidence" value="ECO:0007669"/>
    <property type="project" value="TreeGrafter"/>
</dbReference>
<evidence type="ECO:0000259" key="6">
    <source>
        <dbReference type="PROSITE" id="PS50166"/>
    </source>
</evidence>
<dbReference type="PROSITE" id="PS50166">
    <property type="entry name" value="IMPORTIN_B_NT"/>
    <property type="match status" value="1"/>
</dbReference>
<organism evidence="7 8">
    <name type="scientific">Mixia osmundae (strain CBS 9802 / IAM 14324 / JCM 22182 / KY 12970)</name>
    <dbReference type="NCBI Taxonomy" id="764103"/>
    <lineage>
        <taxon>Eukaryota</taxon>
        <taxon>Fungi</taxon>
        <taxon>Dikarya</taxon>
        <taxon>Basidiomycota</taxon>
        <taxon>Pucciniomycotina</taxon>
        <taxon>Mixiomycetes</taxon>
        <taxon>Mixiales</taxon>
        <taxon>Mixiaceae</taxon>
        <taxon>Mixia</taxon>
    </lineage>
</organism>
<proteinExistence type="inferred from homology"/>
<protein>
    <recommendedName>
        <fullName evidence="6">Importin N-terminal domain-containing protein</fullName>
    </recommendedName>
</protein>
<feature type="region of interest" description="Disordered" evidence="5">
    <location>
        <begin position="1"/>
        <end position="20"/>
    </location>
</feature>
<dbReference type="InterPro" id="IPR001494">
    <property type="entry name" value="Importin-beta_N"/>
</dbReference>
<evidence type="ECO:0000313" key="7">
    <source>
        <dbReference type="EMBL" id="GAA94307.1"/>
    </source>
</evidence>
<comment type="similarity">
    <text evidence="2">Belongs to the importin beta family.</text>
</comment>
<dbReference type="AlphaFoldDB" id="G7DUP7"/>
<dbReference type="Pfam" id="PF25758">
    <property type="entry name" value="TPR_IPO11"/>
    <property type="match status" value="1"/>
</dbReference>
<dbReference type="InParanoid" id="G7DUP7"/>
<name>G7DUP7_MIXOS</name>
<dbReference type="GO" id="GO:0006606">
    <property type="term" value="P:protein import into nucleus"/>
    <property type="evidence" value="ECO:0007669"/>
    <property type="project" value="TreeGrafter"/>
</dbReference>
<evidence type="ECO:0000256" key="5">
    <source>
        <dbReference type="SAM" id="MobiDB-lite"/>
    </source>
</evidence>
<dbReference type="Gene3D" id="1.25.10.10">
    <property type="entry name" value="Leucine-rich Repeat Variant"/>
    <property type="match status" value="1"/>
</dbReference>
<dbReference type="PANTHER" id="PTHR10997:SF7">
    <property type="entry name" value="IMPORTIN-11"/>
    <property type="match status" value="1"/>
</dbReference>
<dbReference type="HOGENOM" id="CLU_003886_0_0_1"/>
<dbReference type="SMART" id="SM00913">
    <property type="entry name" value="IBN_N"/>
    <property type="match status" value="1"/>
</dbReference>
<dbReference type="OrthoDB" id="361693at2759"/>
<dbReference type="Proteomes" id="UP000009131">
    <property type="component" value="Unassembled WGS sequence"/>
</dbReference>
<evidence type="ECO:0000313" key="8">
    <source>
        <dbReference type="Proteomes" id="UP000009131"/>
    </source>
</evidence>
<dbReference type="eggNOG" id="KOG1993">
    <property type="taxonomic scope" value="Eukaryota"/>
</dbReference>
<dbReference type="PANTHER" id="PTHR10997">
    <property type="entry name" value="IMPORTIN-7, 8, 11"/>
    <property type="match status" value="1"/>
</dbReference>
<dbReference type="InterPro" id="IPR011989">
    <property type="entry name" value="ARM-like"/>
</dbReference>
<sequence>MTSTGVSDPALAPSAGGRSSLRSWHSLDRLWSLVGRGMRDPQGLYILTQTLEATLLPDAAVRAAAEKQLLEWARRDADPHAVFYECLLDIVAARDHVSLGARTQAMLIFKNGVEKYWRRSSDRGLPQSTKIKLRRQLLSLIEEPDRSIANTLSLCIGRVARHDYPSEWPTLLTDLLSILAQGDQQTLRATPSLLLQRTLQTLFQVVKLLATSTLARGRQIAESLGEDLFRPVHALHERLRTSWDALLSSGGMADEALAVQTALSCQTYKILSKLVIFGWKQQRESELCRAFYHSSIESLPKIVALRRAFVEALTAAKGDHILNNTTYNLLESITRICLANAKFFRKFWIHRKSELYAMGSIDAMMSNLWLLVEHASTDIEALVSDQVTAIYPERLLVQGLITLSLVFGEPPQDMAQMSDANFALHFTRTIATKLLPLTDGDIAAYNDDAEAWLNEEEADRWEYNLRPASAHLFSILLSRYPRGCAATLELLAQSSQNDESSSASRQREALYYAYGLGPTALGPYCNIIRMINDSIQRDALTIEPGTALLRRRIAWLLGAWQELELSSDELQAIYPLLVHLVVPGPGRDIAVRLSAAKSLNECNTWRFSEILFEPFLPPAIAGLTSLLAIVTSQEGQSKAIDALGNIVARMGTRVTPYAQELLQVLCKLWSQDINSLLRISIVVAATKLVQAVETDSEGLHEPLMTILHQCLVVVPLPSPETRRRMPGEAKAPGLSYLHEDALELLRELVAQSNEATSSLRTLIPVVISIIASATDTLLLGLEVIKGYCWLQPSCLLPHLPSLCAAFDDIVELLYIRRDLKPLLHCLSIIIKTQQSAVWAPDTAAFLLARLAALLEREYTETPIVVQLSICFARFFVSDPYTSIELCQRIDALSAKEPGHALRLILRTWSSKFDNFAEARHRKLVALGMSGAISTGSTVALSMLAELVPALNDALAETEETATGDADAYKSGSPDGTDLGDFLEAEKSAQAVRRQAYLQYDPVHSRRLMTSISNDFASAQRAAGGLFEQALGQVDEYSIGELKQRLSGRLQG</sequence>
<evidence type="ECO:0000256" key="4">
    <source>
        <dbReference type="ARBA" id="ARBA00023242"/>
    </source>
</evidence>
<reference evidence="7 8" key="1">
    <citation type="journal article" date="2011" name="J. Gen. Appl. Microbiol.">
        <title>Draft genome sequencing of the enigmatic basidiomycete Mixia osmundae.</title>
        <authorList>
            <person name="Nishida H."/>
            <person name="Nagatsuka Y."/>
            <person name="Sugiyama J."/>
        </authorList>
    </citation>
    <scope>NUCLEOTIDE SEQUENCE [LARGE SCALE GENOMIC DNA]</scope>
    <source>
        <strain evidence="8">CBS 9802 / IAM 14324 / JCM 22182 / KY 12970</strain>
    </source>
</reference>
<evidence type="ECO:0000256" key="1">
    <source>
        <dbReference type="ARBA" id="ARBA00004123"/>
    </source>
</evidence>
<dbReference type="InterPro" id="IPR058669">
    <property type="entry name" value="TPR_IPO7/11-like"/>
</dbReference>
<reference evidence="7 8" key="2">
    <citation type="journal article" date="2012" name="Open Biol.">
        <title>Characteristics of nucleosomes and linker DNA regions on the genome of the basidiomycete Mixia osmundae revealed by mono- and dinucleosome mapping.</title>
        <authorList>
            <person name="Nishida H."/>
            <person name="Kondo S."/>
            <person name="Matsumoto T."/>
            <person name="Suzuki Y."/>
            <person name="Yoshikawa H."/>
            <person name="Taylor T.D."/>
            <person name="Sugiyama J."/>
        </authorList>
    </citation>
    <scope>NUCLEOTIDE SEQUENCE [LARGE SCALE GENOMIC DNA]</scope>
    <source>
        <strain evidence="8">CBS 9802 / IAM 14324 / JCM 22182 / KY 12970</strain>
    </source>
</reference>
<dbReference type="EMBL" id="BABT02000032">
    <property type="protein sequence ID" value="GAA94307.1"/>
    <property type="molecule type" value="Genomic_DNA"/>
</dbReference>
<comment type="subcellular location">
    <subcellularLocation>
        <location evidence="1">Nucleus</location>
    </subcellularLocation>
</comment>
<comment type="caution">
    <text evidence="7">The sequence shown here is derived from an EMBL/GenBank/DDBJ whole genome shotgun (WGS) entry which is preliminary data.</text>
</comment>
<dbReference type="InterPro" id="IPR016024">
    <property type="entry name" value="ARM-type_fold"/>
</dbReference>
<dbReference type="GO" id="GO:0031267">
    <property type="term" value="F:small GTPase binding"/>
    <property type="evidence" value="ECO:0007669"/>
    <property type="project" value="InterPro"/>
</dbReference>
<accession>G7DUP7</accession>
<dbReference type="SUPFAM" id="SSF48371">
    <property type="entry name" value="ARM repeat"/>
    <property type="match status" value="1"/>
</dbReference>
<gene>
    <name evidence="7" type="primary">Mo00956</name>
    <name evidence="7" type="ORF">E5Q_00956</name>
</gene>
<feature type="domain" description="Importin N-terminal" evidence="6">
    <location>
        <begin position="65"/>
        <end position="143"/>
    </location>
</feature>